<evidence type="ECO:0000256" key="4">
    <source>
        <dbReference type="ARBA" id="ARBA00022989"/>
    </source>
</evidence>
<protein>
    <recommendedName>
        <fullName evidence="8">Major facilitator superfamily (MFS) profile domain-containing protein</fullName>
    </recommendedName>
</protein>
<reference evidence="10" key="1">
    <citation type="journal article" date="2015" name="Genome Announc.">
        <title>Draft genome sequence of Talaromyces cellulolyticus strain Y-94, a source of lignocellulosic biomass-degrading enzymes.</title>
        <authorList>
            <person name="Fujii T."/>
            <person name="Koike H."/>
            <person name="Sawayama S."/>
            <person name="Yano S."/>
            <person name="Inoue H."/>
        </authorList>
    </citation>
    <scope>NUCLEOTIDE SEQUENCE [LARGE SCALE GENOMIC DNA]</scope>
    <source>
        <strain evidence="10">Y-94</strain>
    </source>
</reference>
<dbReference type="InterPro" id="IPR020846">
    <property type="entry name" value="MFS_dom"/>
</dbReference>
<gene>
    <name evidence="9" type="ORF">TCE0_017f03576</name>
</gene>
<organism evidence="9 10">
    <name type="scientific">Talaromyces pinophilus</name>
    <name type="common">Penicillium pinophilum</name>
    <dbReference type="NCBI Taxonomy" id="128442"/>
    <lineage>
        <taxon>Eukaryota</taxon>
        <taxon>Fungi</taxon>
        <taxon>Dikarya</taxon>
        <taxon>Ascomycota</taxon>
        <taxon>Pezizomycotina</taxon>
        <taxon>Eurotiomycetes</taxon>
        <taxon>Eurotiomycetidae</taxon>
        <taxon>Eurotiales</taxon>
        <taxon>Trichocomaceae</taxon>
        <taxon>Talaromyces</taxon>
        <taxon>Talaromyces sect. Talaromyces</taxon>
    </lineage>
</organism>
<dbReference type="PANTHER" id="PTHR23502">
    <property type="entry name" value="MAJOR FACILITATOR SUPERFAMILY"/>
    <property type="match status" value="1"/>
</dbReference>
<name>A0A6V8H2H3_TALPI</name>
<keyword evidence="10" id="KW-1185">Reference proteome</keyword>
<evidence type="ECO:0000256" key="6">
    <source>
        <dbReference type="SAM" id="MobiDB-lite"/>
    </source>
</evidence>
<dbReference type="PROSITE" id="PS50850">
    <property type="entry name" value="MFS"/>
    <property type="match status" value="1"/>
</dbReference>
<feature type="transmembrane region" description="Helical" evidence="7">
    <location>
        <begin position="607"/>
        <end position="622"/>
    </location>
</feature>
<dbReference type="AlphaFoldDB" id="A0A6V8H2H3"/>
<feature type="transmembrane region" description="Helical" evidence="7">
    <location>
        <begin position="129"/>
        <end position="149"/>
    </location>
</feature>
<evidence type="ECO:0000256" key="2">
    <source>
        <dbReference type="ARBA" id="ARBA00008335"/>
    </source>
</evidence>
<feature type="transmembrane region" description="Helical" evidence="7">
    <location>
        <begin position="427"/>
        <end position="450"/>
    </location>
</feature>
<dbReference type="Gene3D" id="3.40.50.720">
    <property type="entry name" value="NAD(P)-binding Rossmann-like Domain"/>
    <property type="match status" value="1"/>
</dbReference>
<keyword evidence="4 7" id="KW-1133">Transmembrane helix</keyword>
<feature type="transmembrane region" description="Helical" evidence="7">
    <location>
        <begin position="330"/>
        <end position="349"/>
    </location>
</feature>
<dbReference type="Proteomes" id="UP000053095">
    <property type="component" value="Unassembled WGS sequence"/>
</dbReference>
<dbReference type="GO" id="GO:0016020">
    <property type="term" value="C:membrane"/>
    <property type="evidence" value="ECO:0007669"/>
    <property type="project" value="UniProtKB-SubCell"/>
</dbReference>
<accession>A0A6V8H2H3</accession>
<evidence type="ECO:0000313" key="9">
    <source>
        <dbReference type="EMBL" id="GAM35324.1"/>
    </source>
</evidence>
<keyword evidence="5 7" id="KW-0472">Membrane</keyword>
<evidence type="ECO:0000259" key="8">
    <source>
        <dbReference type="PROSITE" id="PS50850"/>
    </source>
</evidence>
<feature type="region of interest" description="Disordered" evidence="6">
    <location>
        <begin position="1"/>
        <end position="43"/>
    </location>
</feature>
<proteinExistence type="inferred from homology"/>
<dbReference type="SUPFAM" id="SSF103473">
    <property type="entry name" value="MFS general substrate transporter"/>
    <property type="match status" value="1"/>
</dbReference>
<feature type="transmembrane region" description="Helical" evidence="7">
    <location>
        <begin position="189"/>
        <end position="212"/>
    </location>
</feature>
<feature type="transmembrane region" description="Helical" evidence="7">
    <location>
        <begin position="218"/>
        <end position="238"/>
    </location>
</feature>
<dbReference type="Gene3D" id="1.20.1250.20">
    <property type="entry name" value="MFS general substrate transporter like domains"/>
    <property type="match status" value="1"/>
</dbReference>
<feature type="transmembrane region" description="Helical" evidence="7">
    <location>
        <begin position="286"/>
        <end position="310"/>
    </location>
</feature>
<dbReference type="Pfam" id="PF00106">
    <property type="entry name" value="adh_short"/>
    <property type="match status" value="1"/>
</dbReference>
<dbReference type="GO" id="GO:0022857">
    <property type="term" value="F:transmembrane transporter activity"/>
    <property type="evidence" value="ECO:0007669"/>
    <property type="project" value="InterPro"/>
</dbReference>
<feature type="compositionally biased region" description="Polar residues" evidence="6">
    <location>
        <begin position="17"/>
        <end position="36"/>
    </location>
</feature>
<dbReference type="InterPro" id="IPR036259">
    <property type="entry name" value="MFS_trans_sf"/>
</dbReference>
<comment type="subcellular location">
    <subcellularLocation>
        <location evidence="1">Membrane</location>
        <topology evidence="1">Multi-pass membrane protein</topology>
    </subcellularLocation>
</comment>
<feature type="domain" description="Major facilitator superfamily (MFS) profile" evidence="8">
    <location>
        <begin position="63"/>
        <end position="488"/>
    </location>
</feature>
<feature type="transmembrane region" description="Helical" evidence="7">
    <location>
        <begin position="97"/>
        <end position="117"/>
    </location>
</feature>
<evidence type="ECO:0000256" key="1">
    <source>
        <dbReference type="ARBA" id="ARBA00004141"/>
    </source>
</evidence>
<evidence type="ECO:0000256" key="7">
    <source>
        <dbReference type="SAM" id="Phobius"/>
    </source>
</evidence>
<dbReference type="FunFam" id="1.20.1250.20:FF:000011">
    <property type="entry name" value="MFS multidrug transporter, putative"/>
    <property type="match status" value="1"/>
</dbReference>
<dbReference type="CDD" id="cd17323">
    <property type="entry name" value="MFS_Tpo1_MDR_like"/>
    <property type="match status" value="1"/>
</dbReference>
<comment type="caution">
    <text evidence="9">The sequence shown here is derived from an EMBL/GenBank/DDBJ whole genome shotgun (WGS) entry which is preliminary data.</text>
</comment>
<dbReference type="EMBL" id="DF933813">
    <property type="protein sequence ID" value="GAM35324.1"/>
    <property type="molecule type" value="Genomic_DNA"/>
</dbReference>
<comment type="similarity">
    <text evidence="2">Belongs to the major facilitator superfamily.</text>
</comment>
<dbReference type="PANTHER" id="PTHR23502:SF68">
    <property type="entry name" value="MULTIDRUG TRANSPORTER, PUTATIVE (AFU_ORTHOLOGUE AFUA_3G01120)-RELATED"/>
    <property type="match status" value="1"/>
</dbReference>
<evidence type="ECO:0000256" key="3">
    <source>
        <dbReference type="ARBA" id="ARBA00022692"/>
    </source>
</evidence>
<dbReference type="InterPro" id="IPR011701">
    <property type="entry name" value="MFS"/>
</dbReference>
<feature type="transmembrane region" description="Helical" evidence="7">
    <location>
        <begin position="462"/>
        <end position="482"/>
    </location>
</feature>
<keyword evidence="3 7" id="KW-0812">Transmembrane</keyword>
<sequence>MRSLDNPTEDLEKLNKSAVSQSVSPTTNQDGDQISGSPYDMSEIDLDVDEDPRHWPARKKMGLLVMVAIMTFITPMSPAMLASAVPEILTEFPTTNTVLASMSVSIYALGLAVGPLIIAPLSEAYGRTILYHATAILFIIFSIACAVSTNLNMLIAFEFFQGCCGSAPITMGGGSVADMYSQEERGAHIAFLAVGPLIAQFVGPVGGSFLAAARGWRWVFWLVTILTAAIEVGYCFFIRETYQPVLIRRKAGRLQKAGNTHISDFEKDISTLRLVGRSIIRPFKMLFLFPIVLGLGTHAAIGYAYFYLLITTLSEIFIATYGFEAKIVGLVYLGIAFGMAIGAALFAIFSDRMIRQRAARQAAKPEDRLVPMIAGGIALPAGLFIYGWSAQYAVHWIVPIIGTAFLGLGLIWLLLPIDTYLVDAYPLYAASSIGATTVFRSFISAFLPLAGTPMYARLGLGWGNSLLAFIAIALLPIPFLFLRYGIGFNFSEIAFSKGNHVIIADLRLTPVAEEFVKKNEATKRVVFVECDVTLWKDLQNLVTVSLREFEDVPDAYVAAAGLFETSRYSFFEDNEEERYHLMDVNASHPIKLTRIGMKASIPRNKKMVMCVVASMAGLYPLYPSPVYNASKHAVVGFIKCMKPADVEENVKIVGVCPGLVATPLWTEDLKPIWSYDQSQALTGVEVAEAVLELVEDGKYEGGTVMTYTPYAGKAIEQFVDIEALFAPLKEASYAPVRKVLKEERETGLKN</sequence>
<dbReference type="InterPro" id="IPR036291">
    <property type="entry name" value="NAD(P)-bd_dom_sf"/>
</dbReference>
<feature type="transmembrane region" description="Helical" evidence="7">
    <location>
        <begin position="155"/>
        <end position="177"/>
    </location>
</feature>
<feature type="transmembrane region" description="Helical" evidence="7">
    <location>
        <begin position="369"/>
        <end position="388"/>
    </location>
</feature>
<feature type="transmembrane region" description="Helical" evidence="7">
    <location>
        <begin position="394"/>
        <end position="415"/>
    </location>
</feature>
<evidence type="ECO:0000313" key="10">
    <source>
        <dbReference type="Proteomes" id="UP000053095"/>
    </source>
</evidence>
<dbReference type="Pfam" id="PF07690">
    <property type="entry name" value="MFS_1"/>
    <property type="match status" value="1"/>
</dbReference>
<dbReference type="InterPro" id="IPR002347">
    <property type="entry name" value="SDR_fam"/>
</dbReference>
<dbReference type="SUPFAM" id="SSF51735">
    <property type="entry name" value="NAD(P)-binding Rossmann-fold domains"/>
    <property type="match status" value="1"/>
</dbReference>
<feature type="transmembrane region" description="Helical" evidence="7">
    <location>
        <begin position="63"/>
        <end position="85"/>
    </location>
</feature>
<evidence type="ECO:0000256" key="5">
    <source>
        <dbReference type="ARBA" id="ARBA00023136"/>
    </source>
</evidence>